<keyword evidence="4" id="KW-0732">Signal</keyword>
<dbReference type="EMBL" id="SDPQ02000003">
    <property type="protein sequence ID" value="KAA1395225.1"/>
    <property type="molecule type" value="Genomic_DNA"/>
</dbReference>
<dbReference type="PANTHER" id="PTHR31776:SF26">
    <property type="entry name" value="SECRETED ARABINOSIDASE"/>
    <property type="match status" value="1"/>
</dbReference>
<evidence type="ECO:0000313" key="7">
    <source>
        <dbReference type="EMBL" id="KAA1395225.1"/>
    </source>
</evidence>
<dbReference type="InterPro" id="IPR013320">
    <property type="entry name" value="ConA-like_dom_sf"/>
</dbReference>
<comment type="catalytic activity">
    <reaction evidence="1">
        <text>Hydrolysis of terminal non-reducing alpha-L-arabinofuranoside residues in alpha-L-arabinosides.</text>
        <dbReference type="EC" id="3.2.1.55"/>
    </reaction>
</comment>
<proteinExistence type="inferred from homology"/>
<dbReference type="InterPro" id="IPR010720">
    <property type="entry name" value="Alpha-L-AF_C"/>
</dbReference>
<dbReference type="Gene3D" id="3.20.20.80">
    <property type="entry name" value="Glycosidases"/>
    <property type="match status" value="1"/>
</dbReference>
<gene>
    <name evidence="7" type="ORF">ESP70_013710</name>
</gene>
<dbReference type="GO" id="GO:0046373">
    <property type="term" value="P:L-arabinose metabolic process"/>
    <property type="evidence" value="ECO:0007669"/>
    <property type="project" value="InterPro"/>
</dbReference>
<dbReference type="InterPro" id="IPR055235">
    <property type="entry name" value="ASD1_cat"/>
</dbReference>
<dbReference type="InterPro" id="IPR032109">
    <property type="entry name" value="Big_3_5"/>
</dbReference>
<dbReference type="InterPro" id="IPR041542">
    <property type="entry name" value="GH43_C2"/>
</dbReference>
<evidence type="ECO:0000256" key="1">
    <source>
        <dbReference type="ARBA" id="ARBA00001462"/>
    </source>
</evidence>
<sequence length="1571" mass="166525">MRWCRPVSIHLQLSAPPSESRHIVRISTPTTGRRSLRRSTLFAIAGLLTLTTLSPQVASAADPTTTGWRDDFSGSSLSADWNITNEDSDNYSVTDGKLAVTGQVGDTYQGTNTAKNIFMVDVPAGDFTAVTKLSAPVGKVYQGAGLIAWKDIDNYVRSGLTFVGSLSPSGIAVENDVETGASFRAASFADLPGASSATLRLQRVGDTITTSYWNDETNAWVAAGSVDVAFDTTQVGLYALGAQDGTPLPTTFDYFSVDAAQGDDIVPGTTFALKSTGDKPYLVSDGTDLKLTATPPTASLRLTAEAAGEGTVNVRTKDDGKPVAVVDGRLTLGADPTALRLTDAGGGKLFIREAADGDSYATEGDNGAIVMGDRQDAARFTLTEVDDDIASLQIDGDGKGASISDTMFGIFFEDINYAADGGLYAELVRNRSFEFNSSDNGSFNGLTGWQTLDRSGNGTTASVVNDGERLNAMNRNYLELDAAAAGDGVRNTSFNNGVAVKAGATYTASIWARSTTAQDLTLRVENNANTAVVATAKVAVDGSDTWKKYDVEVTATDTTDAGRYAVLAGAASTIRVDMVSFMPEDRWVGPVNGKSVLRKDLAEKVADMKPSFVRFPGGCVTNVGTFKSYEESNYTDRKRTYQWKETIGPVEQRPTNWNFWGYNQSYGIGYLEYFELAEDLGAQPLPVLSVGANGCGGAGLAEMHDPTQIARWVDDTVDLIEFANGGTDTEWGAKRAALGHPKPFGLKMIGLGNEENTTTFEANFPQFRDAIKAKYPDIKIISNSGPDSSGARFDTLWNFNRAQKVDLVDEHYYRDPSWFLANNHRYDTYDRSGPKVFLGEYASRGNTFGNALSEASYMTALQRNADVVRLASYAPLLANESNVQWTPDAIWFDNDESWSSPNWEVQKMFGNNVGDEVVPSTFDGAVNQPEDISGGVFLSTWSTAAAYDNLTVKSNDTGDTLFSDQFDDASKWSPQSGTWAATGGTYVQSSTSVNDARSIVTGAYAKDWSNYTLELDATKQSGAEGFLVGFGAKDTNDFYWWNIGGWGNTRSVLQKASGGAASEVKALENTSLVTGQTYHIKVVVEGHTIKLYLDGELQMSYDEAGSTEKLFQVVTRDKKSGDLVAKVVNTATKPVRTAVDVSDVGIKGAGKVTQLTASSLTDTNSKSSPTKVVPVTSSVDGLSDSFTYEFPASSVTFLRMETVDAEAPVVSSLELEGDSSRGTYADPVTVKVEATDDRKVDHLEVSVDGGAFTTKDGANASFEVAGNGTHTVAVRAVDSSGNVGETRPVTFTIDATPPVSKAVVDAEARTVTLSAADSGAGLDRIEYRAGAGDWTTYAQPVTVGDEETTVEFRAIDKLGNVEGTNTTVVPAKGQPLTTTATALTLSSSTVKIGGKVTATVRVKATAGTPAGEVSIRSGATLIASGVLANGQAVLSLKASTIGVGTKTLVARYAGSAEFAASEDSAGLTVAKASSRTKATLSSTTITRSQHAKVSALVTTSPTTAAGGTVTVRVYRDGKLITERTGQVGATGRANITLPRLSKRDTYVLRVKYSGSPTVLGSSAASAYLRVK</sequence>
<evidence type="ECO:0000259" key="6">
    <source>
        <dbReference type="SMART" id="SM00813"/>
    </source>
</evidence>
<dbReference type="InterPro" id="IPR008979">
    <property type="entry name" value="Galactose-bd-like_sf"/>
</dbReference>
<dbReference type="Proteomes" id="UP000380867">
    <property type="component" value="Unassembled WGS sequence"/>
</dbReference>
<keyword evidence="5" id="KW-0378">Hydrolase</keyword>
<dbReference type="GO" id="GO:0046556">
    <property type="term" value="F:alpha-L-arabinofuranosidase activity"/>
    <property type="evidence" value="ECO:0007669"/>
    <property type="project" value="UniProtKB-EC"/>
</dbReference>
<dbReference type="NCBIfam" id="NF047446">
    <property type="entry name" value="barrel_OmpL47"/>
    <property type="match status" value="1"/>
</dbReference>
<reference evidence="7" key="1">
    <citation type="submission" date="2019-09" db="EMBL/GenBank/DDBJ databases">
        <authorList>
            <person name="Li J."/>
        </authorList>
    </citation>
    <scope>NUCLEOTIDE SEQUENCE [LARGE SCALE GENOMIC DNA]</scope>
    <source>
        <strain evidence="7">JCM 14732</strain>
    </source>
</reference>
<dbReference type="SUPFAM" id="SSF51445">
    <property type="entry name" value="(Trans)glycosidases"/>
    <property type="match status" value="1"/>
</dbReference>
<dbReference type="PANTHER" id="PTHR31776">
    <property type="entry name" value="ALPHA-L-ARABINOFURANOSIDASE 1"/>
    <property type="match status" value="1"/>
</dbReference>
<dbReference type="InterPro" id="IPR017853">
    <property type="entry name" value="GH"/>
</dbReference>
<feature type="domain" description="Alpha-L-arabinofuranosidase C-terminal" evidence="6">
    <location>
        <begin position="839"/>
        <end position="1194"/>
    </location>
</feature>
<dbReference type="InterPro" id="IPR003305">
    <property type="entry name" value="CenC_carb-bd"/>
</dbReference>
<organism evidence="7 8">
    <name type="scientific">Aeromicrobium ginsengisoli</name>
    <dbReference type="NCBI Taxonomy" id="363867"/>
    <lineage>
        <taxon>Bacteria</taxon>
        <taxon>Bacillati</taxon>
        <taxon>Actinomycetota</taxon>
        <taxon>Actinomycetes</taxon>
        <taxon>Propionibacteriales</taxon>
        <taxon>Nocardioidaceae</taxon>
        <taxon>Aeromicrobium</taxon>
    </lineage>
</organism>
<dbReference type="Gene3D" id="2.60.40.10">
    <property type="entry name" value="Immunoglobulins"/>
    <property type="match status" value="2"/>
</dbReference>
<dbReference type="Pfam" id="PF22848">
    <property type="entry name" value="ASD1_dom"/>
    <property type="match status" value="1"/>
</dbReference>
<dbReference type="Gene3D" id="2.60.120.260">
    <property type="entry name" value="Galactose-binding domain-like"/>
    <property type="match status" value="1"/>
</dbReference>
<dbReference type="Pfam" id="PF06964">
    <property type="entry name" value="Alpha-L-AF_C"/>
    <property type="match status" value="1"/>
</dbReference>
<comment type="similarity">
    <text evidence="2">Belongs to the glycosyl hydrolase 51 family.</text>
</comment>
<evidence type="ECO:0000256" key="4">
    <source>
        <dbReference type="ARBA" id="ARBA00022729"/>
    </source>
</evidence>
<dbReference type="Pfam" id="PF02018">
    <property type="entry name" value="CBM_4_9"/>
    <property type="match status" value="1"/>
</dbReference>
<evidence type="ECO:0000256" key="3">
    <source>
        <dbReference type="ARBA" id="ARBA00012670"/>
    </source>
</evidence>
<dbReference type="SUPFAM" id="SSF49785">
    <property type="entry name" value="Galactose-binding domain-like"/>
    <property type="match status" value="1"/>
</dbReference>
<dbReference type="Pfam" id="PF16640">
    <property type="entry name" value="Big_3_5"/>
    <property type="match status" value="1"/>
</dbReference>
<name>A0A5M4FA27_9ACTN</name>
<dbReference type="Gene3D" id="2.60.120.200">
    <property type="match status" value="1"/>
</dbReference>
<evidence type="ECO:0000256" key="5">
    <source>
        <dbReference type="ARBA" id="ARBA00022801"/>
    </source>
</evidence>
<dbReference type="EC" id="3.2.1.55" evidence="3"/>
<dbReference type="InterPro" id="IPR051563">
    <property type="entry name" value="Glycosyl_Hydrolase_51"/>
</dbReference>
<dbReference type="SMART" id="SM00813">
    <property type="entry name" value="Alpha-L-AF_C"/>
    <property type="match status" value="1"/>
</dbReference>
<comment type="caution">
    <text evidence="7">The sequence shown here is derived from an EMBL/GenBank/DDBJ whole genome shotgun (WGS) entry which is preliminary data.</text>
</comment>
<accession>A0A5M4FA27</accession>
<dbReference type="SUPFAM" id="SSF51011">
    <property type="entry name" value="Glycosyl hydrolase domain"/>
    <property type="match status" value="1"/>
</dbReference>
<evidence type="ECO:0000313" key="8">
    <source>
        <dbReference type="Proteomes" id="UP000380867"/>
    </source>
</evidence>
<dbReference type="Pfam" id="PF17851">
    <property type="entry name" value="GH43_C2"/>
    <property type="match status" value="1"/>
</dbReference>
<dbReference type="SUPFAM" id="SSF49899">
    <property type="entry name" value="Concanavalin A-like lectins/glucanases"/>
    <property type="match status" value="2"/>
</dbReference>
<dbReference type="Pfam" id="PF17957">
    <property type="entry name" value="Big_7"/>
    <property type="match status" value="1"/>
</dbReference>
<evidence type="ECO:0000256" key="2">
    <source>
        <dbReference type="ARBA" id="ARBA00007186"/>
    </source>
</evidence>
<dbReference type="Gene3D" id="2.60.120.560">
    <property type="entry name" value="Exo-inulinase, domain 1"/>
    <property type="match status" value="1"/>
</dbReference>
<dbReference type="InterPro" id="IPR058094">
    <property type="entry name" value="Ig-like_OmpL47-like"/>
</dbReference>
<dbReference type="OrthoDB" id="9758923at2"/>
<protein>
    <recommendedName>
        <fullName evidence="3">non-reducing end alpha-L-arabinofuranosidase</fullName>
        <ecNumber evidence="3">3.2.1.55</ecNumber>
    </recommendedName>
</protein>
<keyword evidence="8" id="KW-1185">Reference proteome</keyword>
<dbReference type="InterPro" id="IPR013783">
    <property type="entry name" value="Ig-like_fold"/>
</dbReference>